<organism evidence="2 3">
    <name type="scientific">Candidatus Borkfalkia faecigallinarum</name>
    <dbReference type="NCBI Taxonomy" id="2838509"/>
    <lineage>
        <taxon>Bacteria</taxon>
        <taxon>Bacillati</taxon>
        <taxon>Bacillota</taxon>
        <taxon>Clostridia</taxon>
        <taxon>Christensenellales</taxon>
        <taxon>Christensenellaceae</taxon>
        <taxon>Candidatus Borkfalkia</taxon>
    </lineage>
</organism>
<reference evidence="2" key="2">
    <citation type="submission" date="2021-04" db="EMBL/GenBank/DDBJ databases">
        <authorList>
            <person name="Gilroy R."/>
        </authorList>
    </citation>
    <scope>NUCLEOTIDE SEQUENCE</scope>
    <source>
        <strain evidence="2">26628</strain>
    </source>
</reference>
<evidence type="ECO:0000313" key="2">
    <source>
        <dbReference type="EMBL" id="HIX47022.1"/>
    </source>
</evidence>
<keyword evidence="1" id="KW-1133">Transmembrane helix</keyword>
<dbReference type="AlphaFoldDB" id="A0A9D1VUQ3"/>
<evidence type="ECO:0000313" key="3">
    <source>
        <dbReference type="Proteomes" id="UP000824249"/>
    </source>
</evidence>
<accession>A0A9D1VUQ3</accession>
<dbReference type="EMBL" id="DXFD01000077">
    <property type="protein sequence ID" value="HIX47022.1"/>
    <property type="molecule type" value="Genomic_DNA"/>
</dbReference>
<dbReference type="InterPro" id="IPR038690">
    <property type="entry name" value="NusG_2_sf"/>
</dbReference>
<proteinExistence type="predicted"/>
<keyword evidence="1" id="KW-0812">Transmembrane</keyword>
<protein>
    <submittedName>
        <fullName evidence="2">NusG domain II-containing protein</fullName>
    </submittedName>
</protein>
<dbReference type="Proteomes" id="UP000824249">
    <property type="component" value="Unassembled WGS sequence"/>
</dbReference>
<keyword evidence="1" id="KW-0472">Membrane</keyword>
<name>A0A9D1VUQ3_9FIRM</name>
<comment type="caution">
    <text evidence="2">The sequence shown here is derived from an EMBL/GenBank/DDBJ whole genome shotgun (WGS) entry which is preliminary data.</text>
</comment>
<dbReference type="Pfam" id="PF07009">
    <property type="entry name" value="NusG_II"/>
    <property type="match status" value="1"/>
</dbReference>
<reference evidence="2" key="1">
    <citation type="journal article" date="2021" name="PeerJ">
        <title>Extensive microbial diversity within the chicken gut microbiome revealed by metagenomics and culture.</title>
        <authorList>
            <person name="Gilroy R."/>
            <person name="Ravi A."/>
            <person name="Getino M."/>
            <person name="Pursley I."/>
            <person name="Horton D.L."/>
            <person name="Alikhan N.F."/>
            <person name="Baker D."/>
            <person name="Gharbi K."/>
            <person name="Hall N."/>
            <person name="Watson M."/>
            <person name="Adriaenssens E.M."/>
            <person name="Foster-Nyarko E."/>
            <person name="Jarju S."/>
            <person name="Secka A."/>
            <person name="Antonio M."/>
            <person name="Oren A."/>
            <person name="Chaudhuri R.R."/>
            <person name="La Ragione R."/>
            <person name="Hildebrand F."/>
            <person name="Pallen M.J."/>
        </authorList>
    </citation>
    <scope>NUCLEOTIDE SEQUENCE</scope>
    <source>
        <strain evidence="2">26628</strain>
    </source>
</reference>
<dbReference type="Gene3D" id="2.60.320.10">
    <property type="entry name" value="N-utilization substance G protein NusG, insert domain"/>
    <property type="match status" value="1"/>
</dbReference>
<feature type="transmembrane region" description="Helical" evidence="1">
    <location>
        <begin position="21"/>
        <end position="41"/>
    </location>
</feature>
<evidence type="ECO:0000256" key="1">
    <source>
        <dbReference type="SAM" id="Phobius"/>
    </source>
</evidence>
<sequence length="145" mass="15930">MNRREKIAYIRAGRRFGWGDVVVLAAALLLTAVFFLAAFYAPREPGASFSVCYRGEKIFTADLEKDAEYLFYIEGGKGIVIPYTGAADRSDYNRIRVSGGSVCVAEADCPDRTCISFGRRSWGEIVCLAHEMTIVIEGGGLETDI</sequence>
<gene>
    <name evidence="2" type="ORF">H9737_04960</name>
</gene>